<keyword evidence="12 13" id="KW-0439">Lignin degradation</keyword>
<dbReference type="NCBIfam" id="TIGR03389">
    <property type="entry name" value="laccase"/>
    <property type="match status" value="1"/>
</dbReference>
<keyword evidence="8 13" id="KW-0677">Repeat</keyword>
<evidence type="ECO:0000256" key="7">
    <source>
        <dbReference type="ARBA" id="ARBA00022723"/>
    </source>
</evidence>
<sequence>MKIFALEFLGFLFLATIFASEALVRHATFVVQETSYTRLCETKKILTVNGQFPGPTLHAETGDTIIVDVQNKGNQNITLHWHGVKQPRNPWTDGPEFITQCPIKPGGRFSQRVILSDEQGTLWWHAHSDWSRATVYGAIVIRPKKGTNYPFPKPDKEVPIILGNWWKSDVEEVLQEFIRTGGNPNVSDSLTINGQPGDLLPCSKQDTFKMIVDYGKTYMLRMINAGMNNIFLFGIANHTFTIVGQDAAYVKPFKSDYISITPGQTLDVLFEANQAPDHYYMASKLYIGVSRNAFDSSTTTAILEYRGNYTASSPPLLPILPNITNATALTSFSGRLRSLASAAHPINVPLNVDKKFLFTVSVNFVDCNNTVDCSTANNLRAKASINNITFQSPKIDILEAYYRGINGIYEDDFPTNPPLEFDYTSVNLSDFSNPLRTPRNGTEVSVLPFNTTVELVYQGTNLLGGSEHPMHLHGYSFYVVGSGLGNFNRTEDPKRYNLVDPPLVNTINVPRNGWIATRFRADNPGVWLMHCHFERHITWGMEMTFIVRNGKRSDQKMLSRPSDMPPC</sequence>
<dbReference type="InterPro" id="IPR011707">
    <property type="entry name" value="Cu-oxidase-like_N"/>
</dbReference>
<evidence type="ECO:0000256" key="2">
    <source>
        <dbReference type="ARBA" id="ARBA00004271"/>
    </source>
</evidence>
<keyword evidence="18" id="KW-1185">Reference proteome</keyword>
<evidence type="ECO:0000259" key="16">
    <source>
        <dbReference type="Pfam" id="PF07732"/>
    </source>
</evidence>
<gene>
    <name evidence="17" type="ORF">POM88_029897</name>
</gene>
<keyword evidence="5 13" id="KW-0052">Apoplast</keyword>
<dbReference type="EC" id="1.10.3.2" evidence="4 13"/>
<dbReference type="CDD" id="cd13897">
    <property type="entry name" value="CuRO_3_LCC_plant"/>
    <property type="match status" value="1"/>
</dbReference>
<dbReference type="InterPro" id="IPR002355">
    <property type="entry name" value="Cu_oxidase_Cu_BS"/>
</dbReference>
<evidence type="ECO:0000256" key="1">
    <source>
        <dbReference type="ARBA" id="ARBA00000349"/>
    </source>
</evidence>
<evidence type="ECO:0000256" key="3">
    <source>
        <dbReference type="ARBA" id="ARBA00010609"/>
    </source>
</evidence>
<comment type="function">
    <text evidence="13">Lignin degradation and detoxification of lignin-derived products.</text>
</comment>
<dbReference type="Pfam" id="PF07732">
    <property type="entry name" value="Cu-oxidase_3"/>
    <property type="match status" value="1"/>
</dbReference>
<keyword evidence="13" id="KW-0732">Signal</keyword>
<dbReference type="Pfam" id="PF07731">
    <property type="entry name" value="Cu-oxidase_2"/>
    <property type="match status" value="1"/>
</dbReference>
<organism evidence="17 18">
    <name type="scientific">Heracleum sosnowskyi</name>
    <dbReference type="NCBI Taxonomy" id="360622"/>
    <lineage>
        <taxon>Eukaryota</taxon>
        <taxon>Viridiplantae</taxon>
        <taxon>Streptophyta</taxon>
        <taxon>Embryophyta</taxon>
        <taxon>Tracheophyta</taxon>
        <taxon>Spermatophyta</taxon>
        <taxon>Magnoliopsida</taxon>
        <taxon>eudicotyledons</taxon>
        <taxon>Gunneridae</taxon>
        <taxon>Pentapetalae</taxon>
        <taxon>asterids</taxon>
        <taxon>campanulids</taxon>
        <taxon>Apiales</taxon>
        <taxon>Apiaceae</taxon>
        <taxon>Apioideae</taxon>
        <taxon>apioid superclade</taxon>
        <taxon>Tordylieae</taxon>
        <taxon>Tordyliinae</taxon>
        <taxon>Heracleum</taxon>
    </lineage>
</organism>
<reference evidence="17" key="2">
    <citation type="submission" date="2023-05" db="EMBL/GenBank/DDBJ databases">
        <authorList>
            <person name="Schelkunov M.I."/>
        </authorList>
    </citation>
    <scope>NUCLEOTIDE SEQUENCE</scope>
    <source>
        <strain evidence="17">Hsosn_3</strain>
        <tissue evidence="17">Leaf</tissue>
    </source>
</reference>
<dbReference type="Proteomes" id="UP001237642">
    <property type="component" value="Unassembled WGS sequence"/>
</dbReference>
<evidence type="ECO:0000313" key="18">
    <source>
        <dbReference type="Proteomes" id="UP001237642"/>
    </source>
</evidence>
<dbReference type="PROSITE" id="PS00079">
    <property type="entry name" value="MULTICOPPER_OXIDASE1"/>
    <property type="match status" value="1"/>
</dbReference>
<dbReference type="CDD" id="cd13875">
    <property type="entry name" value="CuRO_2_LCC_plant"/>
    <property type="match status" value="1"/>
</dbReference>
<dbReference type="GO" id="GO:0052716">
    <property type="term" value="F:hydroquinone:oxygen oxidoreductase activity"/>
    <property type="evidence" value="ECO:0007669"/>
    <property type="project" value="UniProtKB-EC"/>
</dbReference>
<dbReference type="Pfam" id="PF00394">
    <property type="entry name" value="Cu-oxidase"/>
    <property type="match status" value="1"/>
</dbReference>
<dbReference type="SUPFAM" id="SSF49503">
    <property type="entry name" value="Cupredoxins"/>
    <property type="match status" value="3"/>
</dbReference>
<evidence type="ECO:0000256" key="12">
    <source>
        <dbReference type="ARBA" id="ARBA00023185"/>
    </source>
</evidence>
<keyword evidence="10 13" id="KW-0186">Copper</keyword>
<evidence type="ECO:0000256" key="10">
    <source>
        <dbReference type="ARBA" id="ARBA00023008"/>
    </source>
</evidence>
<dbReference type="EMBL" id="JAUIZM010000007">
    <property type="protein sequence ID" value="KAK1373704.1"/>
    <property type="molecule type" value="Genomic_DNA"/>
</dbReference>
<comment type="catalytic activity">
    <reaction evidence="1 13">
        <text>4 hydroquinone + O2 = 4 benzosemiquinone + 2 H2O</text>
        <dbReference type="Rhea" id="RHEA:11276"/>
        <dbReference type="ChEBI" id="CHEBI:15377"/>
        <dbReference type="ChEBI" id="CHEBI:15379"/>
        <dbReference type="ChEBI" id="CHEBI:17594"/>
        <dbReference type="ChEBI" id="CHEBI:17977"/>
        <dbReference type="EC" id="1.10.3.2"/>
    </reaction>
</comment>
<keyword evidence="11" id="KW-0325">Glycoprotein</keyword>
<reference evidence="17" key="1">
    <citation type="submission" date="2023-02" db="EMBL/GenBank/DDBJ databases">
        <title>Genome of toxic invasive species Heracleum sosnowskyi carries increased number of genes despite the absence of recent whole-genome duplications.</title>
        <authorList>
            <person name="Schelkunov M."/>
            <person name="Shtratnikova V."/>
            <person name="Makarenko M."/>
            <person name="Klepikova A."/>
            <person name="Omelchenko D."/>
            <person name="Novikova G."/>
            <person name="Obukhova E."/>
            <person name="Bogdanov V."/>
            <person name="Penin A."/>
            <person name="Logacheva M."/>
        </authorList>
    </citation>
    <scope>NUCLEOTIDE SEQUENCE</scope>
    <source>
        <strain evidence="17">Hsosn_3</strain>
        <tissue evidence="17">Leaf</tissue>
    </source>
</reference>
<proteinExistence type="inferred from homology"/>
<evidence type="ECO:0000256" key="8">
    <source>
        <dbReference type="ARBA" id="ARBA00022737"/>
    </source>
</evidence>
<evidence type="ECO:0000259" key="15">
    <source>
        <dbReference type="Pfam" id="PF07731"/>
    </source>
</evidence>
<evidence type="ECO:0000256" key="4">
    <source>
        <dbReference type="ARBA" id="ARBA00012297"/>
    </source>
</evidence>
<dbReference type="InterPro" id="IPR033138">
    <property type="entry name" value="Cu_oxidase_CS"/>
</dbReference>
<dbReference type="InterPro" id="IPR001117">
    <property type="entry name" value="Cu-oxidase_2nd"/>
</dbReference>
<feature type="domain" description="Plastocyanin-like" evidence="15">
    <location>
        <begin position="412"/>
        <end position="550"/>
    </location>
</feature>
<dbReference type="GO" id="GO:0046274">
    <property type="term" value="P:lignin catabolic process"/>
    <property type="evidence" value="ECO:0007669"/>
    <property type="project" value="UniProtKB-KW"/>
</dbReference>
<dbReference type="InterPro" id="IPR011706">
    <property type="entry name" value="Cu-oxidase_C"/>
</dbReference>
<comment type="caution">
    <text evidence="17">The sequence shown here is derived from an EMBL/GenBank/DDBJ whole genome shotgun (WGS) entry which is preliminary data.</text>
</comment>
<feature type="signal peptide" evidence="13">
    <location>
        <begin position="1"/>
        <end position="19"/>
    </location>
</feature>
<dbReference type="InterPro" id="IPR045087">
    <property type="entry name" value="Cu-oxidase_fam"/>
</dbReference>
<dbReference type="InterPro" id="IPR008972">
    <property type="entry name" value="Cupredoxin"/>
</dbReference>
<evidence type="ECO:0000256" key="11">
    <source>
        <dbReference type="ARBA" id="ARBA00023180"/>
    </source>
</evidence>
<name>A0AAD8HUI9_9APIA</name>
<comment type="cofactor">
    <cofactor evidence="13">
        <name>Cu cation</name>
        <dbReference type="ChEBI" id="CHEBI:23378"/>
    </cofactor>
    <text evidence="13">Binds 4 Cu cations per monomer.</text>
</comment>
<evidence type="ECO:0000256" key="5">
    <source>
        <dbReference type="ARBA" id="ARBA00022523"/>
    </source>
</evidence>
<comment type="subcellular location">
    <subcellularLocation>
        <location evidence="2 13">Secreted</location>
        <location evidence="2 13">Extracellular space</location>
        <location evidence="2 13">Apoplast</location>
    </subcellularLocation>
</comment>
<dbReference type="InterPro" id="IPR034289">
    <property type="entry name" value="CuRO_3_LCC"/>
</dbReference>
<feature type="domain" description="Plastocyanin-like" evidence="14">
    <location>
        <begin position="157"/>
        <end position="308"/>
    </location>
</feature>
<dbReference type="GO" id="GO:0005507">
    <property type="term" value="F:copper ion binding"/>
    <property type="evidence" value="ECO:0007669"/>
    <property type="project" value="InterPro"/>
</dbReference>
<dbReference type="PROSITE" id="PS00080">
    <property type="entry name" value="MULTICOPPER_OXIDASE2"/>
    <property type="match status" value="1"/>
</dbReference>
<keyword evidence="9 13" id="KW-0560">Oxidoreductase</keyword>
<dbReference type="CDD" id="cd13849">
    <property type="entry name" value="CuRO_1_LCC_plant"/>
    <property type="match status" value="1"/>
</dbReference>
<feature type="chain" id="PRO_5041771494" description="Laccase" evidence="13">
    <location>
        <begin position="20"/>
        <end position="567"/>
    </location>
</feature>
<comment type="similarity">
    <text evidence="3 13">Belongs to the multicopper oxidase family.</text>
</comment>
<accession>A0AAD8HUI9</accession>
<evidence type="ECO:0000256" key="6">
    <source>
        <dbReference type="ARBA" id="ARBA00022525"/>
    </source>
</evidence>
<dbReference type="PANTHER" id="PTHR11709:SF443">
    <property type="entry name" value="LACCASE-15"/>
    <property type="match status" value="1"/>
</dbReference>
<evidence type="ECO:0000259" key="14">
    <source>
        <dbReference type="Pfam" id="PF00394"/>
    </source>
</evidence>
<dbReference type="GO" id="GO:0048046">
    <property type="term" value="C:apoplast"/>
    <property type="evidence" value="ECO:0007669"/>
    <property type="project" value="UniProtKB-SubCell"/>
</dbReference>
<protein>
    <recommendedName>
        <fullName evidence="4 13">Laccase</fullName>
        <ecNumber evidence="4 13">1.10.3.2</ecNumber>
    </recommendedName>
    <alternativeName>
        <fullName evidence="13">Benzenediol:oxygen oxidoreductase</fullName>
    </alternativeName>
    <alternativeName>
        <fullName evidence="13">Diphenol oxidase</fullName>
    </alternativeName>
    <alternativeName>
        <fullName evidence="13">Urishiol oxidase</fullName>
    </alternativeName>
</protein>
<dbReference type="InterPro" id="IPR034285">
    <property type="entry name" value="CuRO_2_LCC"/>
</dbReference>
<dbReference type="Gene3D" id="2.60.40.420">
    <property type="entry name" value="Cupredoxins - blue copper proteins"/>
    <property type="match status" value="3"/>
</dbReference>
<evidence type="ECO:0000313" key="17">
    <source>
        <dbReference type="EMBL" id="KAK1373704.1"/>
    </source>
</evidence>
<dbReference type="InterPro" id="IPR017761">
    <property type="entry name" value="Laccase"/>
</dbReference>
<dbReference type="PANTHER" id="PTHR11709">
    <property type="entry name" value="MULTI-COPPER OXIDASE"/>
    <property type="match status" value="1"/>
</dbReference>
<evidence type="ECO:0000256" key="9">
    <source>
        <dbReference type="ARBA" id="ARBA00023002"/>
    </source>
</evidence>
<feature type="domain" description="Plastocyanin-like" evidence="16">
    <location>
        <begin position="31"/>
        <end position="145"/>
    </location>
</feature>
<dbReference type="InterPro" id="IPR034288">
    <property type="entry name" value="CuRO_1_LCC"/>
</dbReference>
<dbReference type="AlphaFoldDB" id="A0AAD8HUI9"/>
<keyword evidence="7 13" id="KW-0479">Metal-binding</keyword>
<keyword evidence="6 13" id="KW-0964">Secreted</keyword>
<evidence type="ECO:0000256" key="13">
    <source>
        <dbReference type="RuleBase" id="RU361119"/>
    </source>
</evidence>